<evidence type="ECO:0000256" key="1">
    <source>
        <dbReference type="SAM" id="SignalP"/>
    </source>
</evidence>
<keyword evidence="1" id="KW-0732">Signal</keyword>
<reference evidence="3" key="1">
    <citation type="submission" date="2018-02" db="EMBL/GenBank/DDBJ databases">
        <authorList>
            <person name="Hausmann B."/>
        </authorList>
    </citation>
    <scope>NUCLEOTIDE SEQUENCE [LARGE SCALE GENOMIC DNA]</scope>
    <source>
        <strain evidence="3">Peat soil MAG SbA5</strain>
    </source>
</reference>
<dbReference type="Proteomes" id="UP000239735">
    <property type="component" value="Unassembled WGS sequence"/>
</dbReference>
<evidence type="ECO:0000313" key="2">
    <source>
        <dbReference type="EMBL" id="SPE17445.1"/>
    </source>
</evidence>
<gene>
    <name evidence="2" type="ORF">SBA5_100042</name>
</gene>
<evidence type="ECO:0000313" key="3">
    <source>
        <dbReference type="Proteomes" id="UP000239735"/>
    </source>
</evidence>
<protein>
    <submittedName>
        <fullName evidence="2">Uncharacterized protein</fullName>
    </submittedName>
</protein>
<dbReference type="EMBL" id="OKRB01000002">
    <property type="protein sequence ID" value="SPE17445.1"/>
    <property type="molecule type" value="Genomic_DNA"/>
</dbReference>
<dbReference type="OrthoDB" id="6020299at2"/>
<name>A0A2N9L3A2_9BACT</name>
<proteinExistence type="predicted"/>
<dbReference type="AlphaFoldDB" id="A0A2N9L3A2"/>
<feature type="signal peptide" evidence="1">
    <location>
        <begin position="1"/>
        <end position="20"/>
    </location>
</feature>
<feature type="chain" id="PRO_5014919019" evidence="1">
    <location>
        <begin position="21"/>
        <end position="234"/>
    </location>
</feature>
<accession>A0A2N9L3A2</accession>
<sequence>MRHFFVLLIAASLTAPASHAQNTKQHPSFEILTHRMDVDVDGAPDAYGPPGKQALDTLLDAHYLNRADKPIVGYLIDEHNRPILQGPNDPFPGYYISQTAFTDIANQDERDPRRYVDARKINYVVRGNAARRRGVKVGDFVSVYSKRRRMSVFAIVGDTGNPTGDEGSLHLLQDLGYPFHDGISDSVEKPEIVIRFYPKSNPKQQFFFTQAELDEAATKLGLSRDFAGAPMTNR</sequence>
<organism evidence="2 3">
    <name type="scientific">Candidatus Sulfuritelmatomonas gaucii</name>
    <dbReference type="NCBI Taxonomy" id="2043161"/>
    <lineage>
        <taxon>Bacteria</taxon>
        <taxon>Pseudomonadati</taxon>
        <taxon>Acidobacteriota</taxon>
        <taxon>Terriglobia</taxon>
        <taxon>Terriglobales</taxon>
        <taxon>Acidobacteriaceae</taxon>
        <taxon>Candidatus Sulfuritelmatomonas</taxon>
    </lineage>
</organism>